<dbReference type="HAMAP" id="MF_02120">
    <property type="entry name" value="LysA"/>
    <property type="match status" value="1"/>
</dbReference>
<dbReference type="RefSeq" id="WP_345125478.1">
    <property type="nucleotide sequence ID" value="NZ_BAABAT010000005.1"/>
</dbReference>
<feature type="binding site" evidence="6">
    <location>
        <position position="276"/>
    </location>
    <ligand>
        <name>pyridoxal 5'-phosphate</name>
        <dbReference type="ChEBI" id="CHEBI:597326"/>
    </ligand>
</feature>
<keyword evidence="2 6" id="KW-0210">Decarboxylase</keyword>
<gene>
    <name evidence="10" type="primary">lysA_1</name>
    <name evidence="6" type="synonym">lysA</name>
    <name evidence="10" type="ORF">GCM10022255_027920</name>
</gene>
<dbReference type="Proteomes" id="UP001500620">
    <property type="component" value="Unassembled WGS sequence"/>
</dbReference>
<feature type="binding site" evidence="6">
    <location>
        <position position="419"/>
    </location>
    <ligand>
        <name>pyridoxal 5'-phosphate</name>
        <dbReference type="ChEBI" id="CHEBI:597326"/>
    </ligand>
</feature>
<dbReference type="PRINTS" id="PR01179">
    <property type="entry name" value="ODADCRBXLASE"/>
</dbReference>
<dbReference type="InterPro" id="IPR002986">
    <property type="entry name" value="DAP_deCOOHase_LysA"/>
</dbReference>
<sequence>MRAHEAGALHADLGSNGPSWLRTPEDVNALVPMLWPKTVKRGQNGALTVGGVEVTQIAENHGTPAYIFDEEDFRERCRTFKEAFGGAEVYYAGKAFIATAIVKILVEEGLSLDVCTGGELAVALRGGMPPERIGLHGNNKSVEELTMAVEHGVGRIIVDSFDEIDRLQQIAIKLDKRPKIMVRVTVGVEAHTHEFIATAHEDQKFGFSLSGGAAAEAVDKILADDILELRGLHSHIGSQIFDASGFEVAARRLLTLQARISEVHNRELPEMDLGGGFGIAYTTQDEPADPRDLAGELLRIVKQECAALHLSVPHLSVEPGRAIVGPAMFTLYEVGTVKDVDGIRTYVSVDGGMSDNIRTALYDAAYSATVAGRASGEPPILARVVGKHCESGDIVVKDEFLPADVTAGDLLAVPGTGAYCRSMASNYNHVPRPPVVAVVDGESRVIVRRETVDDLLRLDVG</sequence>
<organism evidence="10 11">
    <name type="scientific">Dactylosporangium darangshiense</name>
    <dbReference type="NCBI Taxonomy" id="579108"/>
    <lineage>
        <taxon>Bacteria</taxon>
        <taxon>Bacillati</taxon>
        <taxon>Actinomycetota</taxon>
        <taxon>Actinomycetes</taxon>
        <taxon>Micromonosporales</taxon>
        <taxon>Micromonosporaceae</taxon>
        <taxon>Dactylosporangium</taxon>
    </lineage>
</organism>
<evidence type="ECO:0000313" key="10">
    <source>
        <dbReference type="EMBL" id="GAA4248334.1"/>
    </source>
</evidence>
<dbReference type="CDD" id="cd06828">
    <property type="entry name" value="PLPDE_III_DapDC"/>
    <property type="match status" value="1"/>
</dbReference>
<feature type="modified residue" description="N6-(pyridoxal phosphate)lysine" evidence="6">
    <location>
        <position position="94"/>
    </location>
</feature>
<evidence type="ECO:0000256" key="5">
    <source>
        <dbReference type="ARBA" id="ARBA00023239"/>
    </source>
</evidence>
<comment type="cofactor">
    <cofactor evidence="1 6 8">
        <name>pyridoxal 5'-phosphate</name>
        <dbReference type="ChEBI" id="CHEBI:597326"/>
    </cofactor>
</comment>
<evidence type="ECO:0000256" key="4">
    <source>
        <dbReference type="ARBA" id="ARBA00023154"/>
    </source>
</evidence>
<evidence type="ECO:0000256" key="3">
    <source>
        <dbReference type="ARBA" id="ARBA00022898"/>
    </source>
</evidence>
<evidence type="ECO:0000313" key="11">
    <source>
        <dbReference type="Proteomes" id="UP001500620"/>
    </source>
</evidence>
<comment type="pathway">
    <text evidence="6 8">Amino-acid biosynthesis; L-lysine biosynthesis via DAP pathway; L-lysine from DL-2,6-diaminopimelate: step 1/1.</text>
</comment>
<dbReference type="Gene3D" id="3.20.20.10">
    <property type="entry name" value="Alanine racemase"/>
    <property type="match status" value="1"/>
</dbReference>
<name>A0ABP8D6U6_9ACTN</name>
<dbReference type="EC" id="4.1.1.20" evidence="6 7"/>
<comment type="caution">
    <text evidence="10">The sequence shown here is derived from an EMBL/GenBank/DDBJ whole genome shotgun (WGS) entry which is preliminary data.</text>
</comment>
<feature type="binding site" evidence="6">
    <location>
        <position position="419"/>
    </location>
    <ligand>
        <name>substrate</name>
    </ligand>
</feature>
<comment type="catalytic activity">
    <reaction evidence="6 8">
        <text>meso-2,6-diaminopimelate + H(+) = L-lysine + CO2</text>
        <dbReference type="Rhea" id="RHEA:15101"/>
        <dbReference type="ChEBI" id="CHEBI:15378"/>
        <dbReference type="ChEBI" id="CHEBI:16526"/>
        <dbReference type="ChEBI" id="CHEBI:32551"/>
        <dbReference type="ChEBI" id="CHEBI:57791"/>
        <dbReference type="EC" id="4.1.1.20"/>
    </reaction>
</comment>
<dbReference type="SUPFAM" id="SSF50621">
    <property type="entry name" value="Alanine racemase C-terminal domain-like"/>
    <property type="match status" value="1"/>
</dbReference>
<feature type="binding site" evidence="6">
    <location>
        <position position="321"/>
    </location>
    <ligand>
        <name>substrate</name>
    </ligand>
</feature>
<reference evidence="11" key="1">
    <citation type="journal article" date="2019" name="Int. J. Syst. Evol. Microbiol.">
        <title>The Global Catalogue of Microorganisms (GCM) 10K type strain sequencing project: providing services to taxonomists for standard genome sequencing and annotation.</title>
        <authorList>
            <consortium name="The Broad Institute Genomics Platform"/>
            <consortium name="The Broad Institute Genome Sequencing Center for Infectious Disease"/>
            <person name="Wu L."/>
            <person name="Ma J."/>
        </authorList>
    </citation>
    <scope>NUCLEOTIDE SEQUENCE [LARGE SCALE GENOMIC DNA]</scope>
    <source>
        <strain evidence="11">JCM 17441</strain>
    </source>
</reference>
<protein>
    <recommendedName>
        <fullName evidence="6 7">Diaminopimelate decarboxylase</fullName>
        <shortName evidence="6">DAP decarboxylase</shortName>
        <shortName evidence="6">DAPDC</shortName>
        <ecNumber evidence="6 7">4.1.1.20</ecNumber>
    </recommendedName>
</protein>
<feature type="binding site" evidence="6">
    <location>
        <position position="390"/>
    </location>
    <ligand>
        <name>substrate</name>
    </ligand>
</feature>
<keyword evidence="3 6" id="KW-0663">Pyridoxal phosphate</keyword>
<dbReference type="InterPro" id="IPR022644">
    <property type="entry name" value="De-COase2_N"/>
</dbReference>
<feature type="binding site" evidence="6">
    <location>
        <position position="358"/>
    </location>
    <ligand>
        <name>substrate</name>
    </ligand>
</feature>
<evidence type="ECO:0000256" key="6">
    <source>
        <dbReference type="HAMAP-Rule" id="MF_02120"/>
    </source>
</evidence>
<dbReference type="NCBIfam" id="TIGR01048">
    <property type="entry name" value="lysA"/>
    <property type="match status" value="1"/>
</dbReference>
<evidence type="ECO:0000256" key="2">
    <source>
        <dbReference type="ARBA" id="ARBA00022793"/>
    </source>
</evidence>
<proteinExistence type="inferred from homology"/>
<keyword evidence="5 6" id="KW-0456">Lyase</keyword>
<dbReference type="SUPFAM" id="SSF51419">
    <property type="entry name" value="PLP-binding barrel"/>
    <property type="match status" value="1"/>
</dbReference>
<dbReference type="Pfam" id="PF02784">
    <property type="entry name" value="Orn_Arg_deC_N"/>
    <property type="match status" value="1"/>
</dbReference>
<dbReference type="EMBL" id="BAABAT010000005">
    <property type="protein sequence ID" value="GAA4248334.1"/>
    <property type="molecule type" value="Genomic_DNA"/>
</dbReference>
<feature type="binding site" evidence="6">
    <location>
        <begin position="318"/>
        <end position="321"/>
    </location>
    <ligand>
        <name>pyridoxal 5'-phosphate</name>
        <dbReference type="ChEBI" id="CHEBI:597326"/>
    </ligand>
</feature>
<comment type="subunit">
    <text evidence="6">Homodimer.</text>
</comment>
<keyword evidence="6" id="KW-0028">Amino-acid biosynthesis</keyword>
<feature type="domain" description="Orn/DAP/Arg decarboxylase 2 N-terminal" evidence="9">
    <location>
        <begin position="72"/>
        <end position="324"/>
    </location>
</feature>
<dbReference type="PANTHER" id="PTHR43727:SF2">
    <property type="entry name" value="GROUP IV DECARBOXYLASE"/>
    <property type="match status" value="1"/>
</dbReference>
<dbReference type="InterPro" id="IPR022657">
    <property type="entry name" value="De-COase2_CS"/>
</dbReference>
<dbReference type="PRINTS" id="PR01181">
    <property type="entry name" value="DAPDCRBXLASE"/>
</dbReference>
<evidence type="ECO:0000259" key="9">
    <source>
        <dbReference type="Pfam" id="PF02784"/>
    </source>
</evidence>
<dbReference type="InterPro" id="IPR000183">
    <property type="entry name" value="Orn/DAP/Arg_de-COase"/>
</dbReference>
<evidence type="ECO:0000256" key="7">
    <source>
        <dbReference type="NCBIfam" id="TIGR01048"/>
    </source>
</evidence>
<dbReference type="PROSITE" id="PS00879">
    <property type="entry name" value="ODR_DC_2_2"/>
    <property type="match status" value="1"/>
</dbReference>
<dbReference type="InterPro" id="IPR009006">
    <property type="entry name" value="Ala_racemase/Decarboxylase_C"/>
</dbReference>
<keyword evidence="4 6" id="KW-0457">Lysine biosynthesis</keyword>
<dbReference type="InterPro" id="IPR029066">
    <property type="entry name" value="PLP-binding_barrel"/>
</dbReference>
<accession>A0ABP8D6U6</accession>
<dbReference type="InterPro" id="IPR022653">
    <property type="entry name" value="De-COase2_pyr-phos_BS"/>
</dbReference>
<dbReference type="PANTHER" id="PTHR43727">
    <property type="entry name" value="DIAMINOPIMELATE DECARBOXYLASE"/>
    <property type="match status" value="1"/>
</dbReference>
<feature type="binding site" evidence="6">
    <location>
        <position position="362"/>
    </location>
    <ligand>
        <name>substrate</name>
    </ligand>
</feature>
<dbReference type="Gene3D" id="2.40.37.10">
    <property type="entry name" value="Lyase, Ornithine Decarboxylase, Chain A, domain 1"/>
    <property type="match status" value="1"/>
</dbReference>
<evidence type="ECO:0000256" key="1">
    <source>
        <dbReference type="ARBA" id="ARBA00001933"/>
    </source>
</evidence>
<keyword evidence="11" id="KW-1185">Reference proteome</keyword>
<comment type="similarity">
    <text evidence="6">Belongs to the Orn/Lys/Arg decarboxylase class-II family. LysA subfamily.</text>
</comment>
<comment type="function">
    <text evidence="6">Specifically catalyzes the decarboxylation of meso-diaminopimelate (meso-DAP) to L-lysine.</text>
</comment>
<evidence type="ECO:0000256" key="8">
    <source>
        <dbReference type="RuleBase" id="RU003738"/>
    </source>
</evidence>
<dbReference type="PROSITE" id="PS00878">
    <property type="entry name" value="ODR_DC_2_1"/>
    <property type="match status" value="1"/>
</dbReference>